<organism evidence="2 3">
    <name type="scientific">Pseudomonas ulcerans</name>
    <dbReference type="NCBI Taxonomy" id="3115852"/>
    <lineage>
        <taxon>Bacteria</taxon>
        <taxon>Pseudomonadati</taxon>
        <taxon>Pseudomonadota</taxon>
        <taxon>Gammaproteobacteria</taxon>
        <taxon>Pseudomonadales</taxon>
        <taxon>Pseudomonadaceae</taxon>
        <taxon>Pseudomonas</taxon>
    </lineage>
</organism>
<sequence>MESRASRRTLKLGVRATPFVFAFYMSSIMAMLMCFVITAANSGIDEQYLGNVLKAYQLAMPVAFACVLVVRPIVVRLVAWTVHPAD</sequence>
<proteinExistence type="predicted"/>
<dbReference type="Pfam" id="PF11391">
    <property type="entry name" value="DUF2798"/>
    <property type="match status" value="1"/>
</dbReference>
<dbReference type="Proteomes" id="UP001335100">
    <property type="component" value="Unassembled WGS sequence"/>
</dbReference>
<comment type="caution">
    <text evidence="2">The sequence shown here is derived from an EMBL/GenBank/DDBJ whole genome shotgun (WGS) entry which is preliminary data.</text>
</comment>
<dbReference type="RefSeq" id="WP_330075292.1">
    <property type="nucleotide sequence ID" value="NZ_JAZDQJ010000015.1"/>
</dbReference>
<name>A0ABU7HSJ2_9PSED</name>
<keyword evidence="1" id="KW-1133">Transmembrane helix</keyword>
<reference evidence="2 3" key="1">
    <citation type="submission" date="2024-01" db="EMBL/GenBank/DDBJ databases">
        <title>Unpublished Manusciprt.</title>
        <authorList>
            <person name="Duman M."/>
            <person name="Valdes E.G."/>
            <person name="Ajmi N."/>
            <person name="Altun S."/>
            <person name="Saticioglu I.B."/>
        </authorList>
    </citation>
    <scope>NUCLEOTIDE SEQUENCE [LARGE SCALE GENOMIC DNA]</scope>
    <source>
        <strain evidence="2 3">148P</strain>
    </source>
</reference>
<keyword evidence="1" id="KW-0812">Transmembrane</keyword>
<protein>
    <submittedName>
        <fullName evidence="2">DUF2798 domain-containing protein</fullName>
    </submittedName>
</protein>
<evidence type="ECO:0000313" key="3">
    <source>
        <dbReference type="Proteomes" id="UP001335100"/>
    </source>
</evidence>
<dbReference type="EMBL" id="JAZDQJ010000015">
    <property type="protein sequence ID" value="MEE1934522.1"/>
    <property type="molecule type" value="Genomic_DNA"/>
</dbReference>
<accession>A0ABU7HSJ2</accession>
<keyword evidence="1" id="KW-0472">Membrane</keyword>
<evidence type="ECO:0000313" key="2">
    <source>
        <dbReference type="EMBL" id="MEE1934522.1"/>
    </source>
</evidence>
<dbReference type="InterPro" id="IPR021529">
    <property type="entry name" value="DUF2798"/>
</dbReference>
<feature type="transmembrane region" description="Helical" evidence="1">
    <location>
        <begin position="12"/>
        <end position="38"/>
    </location>
</feature>
<feature type="transmembrane region" description="Helical" evidence="1">
    <location>
        <begin position="58"/>
        <end position="79"/>
    </location>
</feature>
<evidence type="ECO:0000256" key="1">
    <source>
        <dbReference type="SAM" id="Phobius"/>
    </source>
</evidence>
<keyword evidence="3" id="KW-1185">Reference proteome</keyword>
<gene>
    <name evidence="2" type="ORF">V0R50_14920</name>
</gene>